<dbReference type="InterPro" id="IPR050155">
    <property type="entry name" value="HAD-like_hydrolase_sf"/>
</dbReference>
<evidence type="ECO:0000256" key="3">
    <source>
        <dbReference type="ARBA" id="ARBA00050405"/>
    </source>
</evidence>
<dbReference type="PANTHER" id="PTHR43434:SF20">
    <property type="entry name" value="5'-NUCLEOTIDASE"/>
    <property type="match status" value="1"/>
</dbReference>
<dbReference type="STRING" id="85968.GCA_900073015_03378"/>
<evidence type="ECO:0000313" key="6">
    <source>
        <dbReference type="EMBL" id="PIB73729.1"/>
    </source>
</evidence>
<dbReference type="AlphaFoldDB" id="A0A2G5P5U9"/>
<proteinExistence type="inferred from homology"/>
<sequence length="221" mass="22350">MTDLRCATRPALVIFDLDGTLTDSAPGIVGSFRHALAEIGAPIPDGDLAAMLVGPPMHETLAGLGLGGVDGAAMAAYRAHQLGGGWAVNAVFDGIPELLADLSAAGVRLAVATSKAEATAQLVLRHFGLDGYFEVIAGASADGTRSAKADVLAHALAQLGELPESVLMVGDRDHDVAGAAAHGVDTVLVGWGYGGADFDDGRPGPALRVRDVAELRGVLGV</sequence>
<name>A0A2G5P5U9_9MYCO</name>
<dbReference type="InterPro" id="IPR023198">
    <property type="entry name" value="PGP-like_dom2"/>
</dbReference>
<dbReference type="GO" id="GO:0005829">
    <property type="term" value="C:cytosol"/>
    <property type="evidence" value="ECO:0007669"/>
    <property type="project" value="TreeGrafter"/>
</dbReference>
<evidence type="ECO:0000256" key="1">
    <source>
        <dbReference type="ARBA" id="ARBA00006171"/>
    </source>
</evidence>
<organism evidence="6 7">
    <name type="scientific">Mycolicibacterium brumae</name>
    <dbReference type="NCBI Taxonomy" id="85968"/>
    <lineage>
        <taxon>Bacteria</taxon>
        <taxon>Bacillati</taxon>
        <taxon>Actinomycetota</taxon>
        <taxon>Actinomycetes</taxon>
        <taxon>Mycobacteriales</taxon>
        <taxon>Mycobacteriaceae</taxon>
        <taxon>Mycolicibacterium</taxon>
    </lineage>
</organism>
<dbReference type="FunFam" id="3.40.50.1000:FF:000022">
    <property type="entry name" value="Phosphoglycolate phosphatase"/>
    <property type="match status" value="1"/>
</dbReference>
<comment type="similarity">
    <text evidence="1">Belongs to the HAD-like hydrolase superfamily. CbbY/CbbZ/Gph/YieH family.</text>
</comment>
<dbReference type="Pfam" id="PF13419">
    <property type="entry name" value="HAD_2"/>
    <property type="match status" value="1"/>
</dbReference>
<dbReference type="InterPro" id="IPR023214">
    <property type="entry name" value="HAD_sf"/>
</dbReference>
<gene>
    <name evidence="6" type="ORF">CQY22_015810</name>
</gene>
<dbReference type="Gene3D" id="1.10.150.240">
    <property type="entry name" value="Putative phosphatase, domain 2"/>
    <property type="match status" value="1"/>
</dbReference>
<dbReference type="OrthoDB" id="9776368at2"/>
<reference evidence="6 7" key="1">
    <citation type="journal article" date="2017" name="Infect. Genet. Evol.">
        <title>The new phylogeny of the genus Mycobacterium: The old and the news.</title>
        <authorList>
            <person name="Tortoli E."/>
            <person name="Fedrizzi T."/>
            <person name="Meehan C.J."/>
            <person name="Trovato A."/>
            <person name="Grottola A."/>
            <person name="Giacobazzi E."/>
            <person name="Serpini G.F."/>
            <person name="Tagliazucchi S."/>
            <person name="Fabio A."/>
            <person name="Bettua C."/>
            <person name="Bertorelli R."/>
            <person name="Frascaro F."/>
            <person name="De Sanctis V."/>
            <person name="Pecorari M."/>
            <person name="Jousson O."/>
            <person name="Segata N."/>
            <person name="Cirillo D.M."/>
        </authorList>
    </citation>
    <scope>NUCLEOTIDE SEQUENCE [LARGE SCALE GENOMIC DNA]</scope>
    <source>
        <strain evidence="6 7">CIP1034565</strain>
    </source>
</reference>
<dbReference type="SUPFAM" id="SSF56784">
    <property type="entry name" value="HAD-like"/>
    <property type="match status" value="1"/>
</dbReference>
<keyword evidence="2" id="KW-0418">Kinase</keyword>
<evidence type="ECO:0000256" key="2">
    <source>
        <dbReference type="ARBA" id="ARBA00023137"/>
    </source>
</evidence>
<keyword evidence="2" id="KW-0829">Tyrosine-protein kinase</keyword>
<protein>
    <recommendedName>
        <fullName evidence="4">Tyrosine-protein kinase PtkA</fullName>
    </recommendedName>
    <alternativeName>
        <fullName evidence="5">Protein tyrosine kinase A</fullName>
    </alternativeName>
</protein>
<dbReference type="InterPro" id="IPR041492">
    <property type="entry name" value="HAD_2"/>
</dbReference>
<dbReference type="InterPro" id="IPR006439">
    <property type="entry name" value="HAD-SF_hydro_IA"/>
</dbReference>
<keyword evidence="2" id="KW-0808">Transferase</keyword>
<comment type="caution">
    <text evidence="6">The sequence shown here is derived from an EMBL/GenBank/DDBJ whole genome shotgun (WGS) entry which is preliminary data.</text>
</comment>
<dbReference type="Proteomes" id="UP000230551">
    <property type="component" value="Unassembled WGS sequence"/>
</dbReference>
<dbReference type="GO" id="GO:0004713">
    <property type="term" value="F:protein tyrosine kinase activity"/>
    <property type="evidence" value="ECO:0007669"/>
    <property type="project" value="UniProtKB-KW"/>
</dbReference>
<dbReference type="EMBL" id="PDCN02000025">
    <property type="protein sequence ID" value="PIB73729.1"/>
    <property type="molecule type" value="Genomic_DNA"/>
</dbReference>
<dbReference type="NCBIfam" id="TIGR01549">
    <property type="entry name" value="HAD-SF-IA-v1"/>
    <property type="match status" value="1"/>
</dbReference>
<dbReference type="Gene3D" id="3.40.50.1000">
    <property type="entry name" value="HAD superfamily/HAD-like"/>
    <property type="match status" value="1"/>
</dbReference>
<dbReference type="RefSeq" id="WP_090592372.1">
    <property type="nucleotide sequence ID" value="NZ_CP104302.1"/>
</dbReference>
<dbReference type="InterPro" id="IPR036412">
    <property type="entry name" value="HAD-like_sf"/>
</dbReference>
<dbReference type="PANTHER" id="PTHR43434">
    <property type="entry name" value="PHOSPHOGLYCOLATE PHOSPHATASE"/>
    <property type="match status" value="1"/>
</dbReference>
<evidence type="ECO:0000256" key="5">
    <source>
        <dbReference type="ARBA" id="ARBA00080335"/>
    </source>
</evidence>
<evidence type="ECO:0000313" key="7">
    <source>
        <dbReference type="Proteomes" id="UP000230551"/>
    </source>
</evidence>
<accession>A0A2G5P5U9</accession>
<keyword evidence="7" id="KW-1185">Reference proteome</keyword>
<evidence type="ECO:0000256" key="4">
    <source>
        <dbReference type="ARBA" id="ARBA00069527"/>
    </source>
</evidence>
<comment type="catalytic activity">
    <reaction evidence="3">
        <text>L-tyrosyl-[protein] + ATP = O-phospho-L-tyrosyl-[protein] + ADP + H(+)</text>
        <dbReference type="Rhea" id="RHEA:10596"/>
        <dbReference type="Rhea" id="RHEA-COMP:10136"/>
        <dbReference type="Rhea" id="RHEA-COMP:20101"/>
        <dbReference type="ChEBI" id="CHEBI:15378"/>
        <dbReference type="ChEBI" id="CHEBI:30616"/>
        <dbReference type="ChEBI" id="CHEBI:46858"/>
        <dbReference type="ChEBI" id="CHEBI:61978"/>
        <dbReference type="ChEBI" id="CHEBI:456216"/>
    </reaction>
    <physiologicalReaction direction="left-to-right" evidence="3">
        <dbReference type="Rhea" id="RHEA:10597"/>
    </physiologicalReaction>
</comment>